<dbReference type="Pfam" id="PF03960">
    <property type="entry name" value="ArsC"/>
    <property type="match status" value="1"/>
</dbReference>
<evidence type="ECO:0000313" key="5">
    <source>
        <dbReference type="EMBL" id="MFG6077767.1"/>
    </source>
</evidence>
<dbReference type="InterPro" id="IPR006659">
    <property type="entry name" value="Arsenate_reductase"/>
</dbReference>
<comment type="similarity">
    <text evidence="1 3 4">Belongs to the ArsC family.</text>
</comment>
<organism evidence="5 6">
    <name type="scientific">Erwinia plantamica</name>
    <dbReference type="NCBI Taxonomy" id="3237104"/>
    <lineage>
        <taxon>Bacteria</taxon>
        <taxon>Pseudomonadati</taxon>
        <taxon>Pseudomonadota</taxon>
        <taxon>Gammaproteobacteria</taxon>
        <taxon>Enterobacterales</taxon>
        <taxon>Erwiniaceae</taxon>
        <taxon>Erwinia</taxon>
    </lineage>
</organism>
<evidence type="ECO:0000256" key="4">
    <source>
        <dbReference type="RuleBase" id="RU362029"/>
    </source>
</evidence>
<evidence type="ECO:0000256" key="2">
    <source>
        <dbReference type="ARBA" id="ARBA00023002"/>
    </source>
</evidence>
<dbReference type="Gene3D" id="3.40.30.10">
    <property type="entry name" value="Glutaredoxin"/>
    <property type="match status" value="1"/>
</dbReference>
<dbReference type="RefSeq" id="WP_394149666.1">
    <property type="nucleotide sequence ID" value="NZ_JBGCUC010000014.1"/>
</dbReference>
<dbReference type="InterPro" id="IPR006660">
    <property type="entry name" value="Arsenate_reductase-like"/>
</dbReference>
<evidence type="ECO:0000256" key="1">
    <source>
        <dbReference type="ARBA" id="ARBA00007198"/>
    </source>
</evidence>
<dbReference type="EC" id="1.20.4.1" evidence="4"/>
<protein>
    <recommendedName>
        <fullName evidence="4">Arsenate reductase</fullName>
        <ecNumber evidence="4">1.20.4.1</ecNumber>
    </recommendedName>
</protein>
<dbReference type="GO" id="GO:0008794">
    <property type="term" value="F:arsenate reductase (glutaredoxin) activity"/>
    <property type="evidence" value="ECO:0007669"/>
    <property type="project" value="UniProtKB-EC"/>
</dbReference>
<dbReference type="PROSITE" id="PS51353">
    <property type="entry name" value="ARSC"/>
    <property type="match status" value="1"/>
</dbReference>
<sequence length="117" mass="12983">MSNVEIYHNPRCSKSRETLALLQSKGIEPEVVLYLKNPPTVATLERLLLQAGFSSARELMRSKEARYQALNLDDPTLSEADLLAAMVAYPELIERPIVVANGKARLGRPPEQVLAIL</sequence>
<comment type="catalytic activity">
    <reaction evidence="4">
        <text>[glutaredoxin]-dithiol + arsenate + glutathione + H(+) = glutathionyl-S-S-[glutaredoxin] + arsenite + H2O</text>
        <dbReference type="Rhea" id="RHEA:22016"/>
        <dbReference type="Rhea" id="RHEA-COMP:10729"/>
        <dbReference type="Rhea" id="RHEA-COMP:17668"/>
        <dbReference type="ChEBI" id="CHEBI:15377"/>
        <dbReference type="ChEBI" id="CHEBI:15378"/>
        <dbReference type="ChEBI" id="CHEBI:29242"/>
        <dbReference type="ChEBI" id="CHEBI:29950"/>
        <dbReference type="ChEBI" id="CHEBI:48597"/>
        <dbReference type="ChEBI" id="CHEBI:57925"/>
        <dbReference type="ChEBI" id="CHEBI:146199"/>
        <dbReference type="EC" id="1.20.4.1"/>
    </reaction>
</comment>
<dbReference type="PANTHER" id="PTHR30041:SF4">
    <property type="entry name" value="ARSENATE REDUCTASE"/>
    <property type="match status" value="1"/>
</dbReference>
<dbReference type="Proteomes" id="UP001605250">
    <property type="component" value="Unassembled WGS sequence"/>
</dbReference>
<dbReference type="CDD" id="cd03034">
    <property type="entry name" value="ArsC_ArsC"/>
    <property type="match status" value="1"/>
</dbReference>
<dbReference type="EMBL" id="JBGCUC010000014">
    <property type="protein sequence ID" value="MFG6077767.1"/>
    <property type="molecule type" value="Genomic_DNA"/>
</dbReference>
<dbReference type="SUPFAM" id="SSF52833">
    <property type="entry name" value="Thioredoxin-like"/>
    <property type="match status" value="1"/>
</dbReference>
<dbReference type="NCBIfam" id="TIGR00014">
    <property type="entry name" value="arsC"/>
    <property type="match status" value="1"/>
</dbReference>
<proteinExistence type="inferred from homology"/>
<keyword evidence="6" id="KW-1185">Reference proteome</keyword>
<accession>A0ABW7CNF7</accession>
<dbReference type="PANTHER" id="PTHR30041">
    <property type="entry name" value="ARSENATE REDUCTASE"/>
    <property type="match status" value="1"/>
</dbReference>
<gene>
    <name evidence="5" type="primary">arsC</name>
    <name evidence="5" type="ORF">AB3U87_15515</name>
</gene>
<dbReference type="InterPro" id="IPR036249">
    <property type="entry name" value="Thioredoxin-like_sf"/>
</dbReference>
<reference evidence="5 6" key="1">
    <citation type="submission" date="2024-07" db="EMBL/GenBank/DDBJ databases">
        <title>Novel bacterial strain Erwinia sp. OPT-41 promoting growth of various crops.</title>
        <authorList>
            <person name="Egorshina A."/>
            <person name="Lukyantsev M.A."/>
            <person name="Golubev S.N."/>
            <person name="Muratova A.Y."/>
            <person name="Bulygina E.A."/>
        </authorList>
    </citation>
    <scope>NUCLEOTIDE SEQUENCE [LARGE SCALE GENOMIC DNA]</scope>
    <source>
        <strain evidence="5 6">OPT-41</strain>
    </source>
</reference>
<name>A0ABW7CNF7_9GAMM</name>
<evidence type="ECO:0000256" key="3">
    <source>
        <dbReference type="PROSITE-ProRule" id="PRU01282"/>
    </source>
</evidence>
<comment type="caution">
    <text evidence="5">The sequence shown here is derived from an EMBL/GenBank/DDBJ whole genome shotgun (WGS) entry which is preliminary data.</text>
</comment>
<keyword evidence="2 4" id="KW-0560">Oxidoreductase</keyword>
<evidence type="ECO:0000313" key="6">
    <source>
        <dbReference type="Proteomes" id="UP001605250"/>
    </source>
</evidence>